<name>A0A117NKB2_PENFR</name>
<dbReference type="Proteomes" id="UP000055045">
    <property type="component" value="Unassembled WGS sequence"/>
</dbReference>
<evidence type="ECO:0000313" key="1">
    <source>
        <dbReference type="EMBL" id="KUM55790.1"/>
    </source>
</evidence>
<protein>
    <submittedName>
        <fullName evidence="1">Uncharacterized protein</fullName>
    </submittedName>
</protein>
<comment type="caution">
    <text evidence="1">The sequence shown here is derived from an EMBL/GenBank/DDBJ whole genome shotgun (WGS) entry which is preliminary data.</text>
</comment>
<gene>
    <name evidence="1" type="ORF">ACN42_g11445</name>
</gene>
<keyword evidence="2" id="KW-1185">Reference proteome</keyword>
<proteinExistence type="predicted"/>
<evidence type="ECO:0000313" key="2">
    <source>
        <dbReference type="Proteomes" id="UP000055045"/>
    </source>
</evidence>
<dbReference type="AlphaFoldDB" id="A0A117NKB2"/>
<sequence length="76" mass="8695">MGLSSCYWLYDIQHGVSHDVLTSQLEDYRSRKRLVESQKINKKEKATPNVPQEDTYAFEEFTGATLISSGVFHVIT</sequence>
<dbReference type="EMBL" id="LLXE01000640">
    <property type="protein sequence ID" value="KUM55790.1"/>
    <property type="molecule type" value="Genomic_DNA"/>
</dbReference>
<accession>A0A117NKB2</accession>
<reference evidence="1 2" key="1">
    <citation type="submission" date="2015-10" db="EMBL/GenBank/DDBJ databases">
        <title>Genome sequencing of Penicillium freii.</title>
        <authorList>
            <person name="Nguyen H.D."/>
            <person name="Visagie C.M."/>
            <person name="Seifert K.A."/>
        </authorList>
    </citation>
    <scope>NUCLEOTIDE SEQUENCE [LARGE SCALE GENOMIC DNA]</scope>
    <source>
        <strain evidence="1 2">DAOM 242723</strain>
    </source>
</reference>
<organism evidence="1 2">
    <name type="scientific">Penicillium freii</name>
    <dbReference type="NCBI Taxonomy" id="48697"/>
    <lineage>
        <taxon>Eukaryota</taxon>
        <taxon>Fungi</taxon>
        <taxon>Dikarya</taxon>
        <taxon>Ascomycota</taxon>
        <taxon>Pezizomycotina</taxon>
        <taxon>Eurotiomycetes</taxon>
        <taxon>Eurotiomycetidae</taxon>
        <taxon>Eurotiales</taxon>
        <taxon>Aspergillaceae</taxon>
        <taxon>Penicillium</taxon>
    </lineage>
</organism>